<dbReference type="EMBL" id="CAJHJT010000001">
    <property type="protein sequence ID" value="CAD6994181.1"/>
    <property type="molecule type" value="Genomic_DNA"/>
</dbReference>
<dbReference type="AlphaFoldDB" id="A0A811U5Z9"/>
<proteinExistence type="predicted"/>
<evidence type="ECO:0000313" key="2">
    <source>
        <dbReference type="Proteomes" id="UP000606786"/>
    </source>
</evidence>
<keyword evidence="2" id="KW-1185">Reference proteome</keyword>
<dbReference type="Proteomes" id="UP000606786">
    <property type="component" value="Unassembled WGS sequence"/>
</dbReference>
<sequence>MFEDNLALIDTPLIASATSTHYPGTVSTSLHSLHGILLYPFNVSDFQQRHNAPTGHDTSALDIIDTANTYGYDQSGGGSQGHSHGGGGGVYYQSMCKCLNN</sequence>
<protein>
    <submittedName>
        <fullName evidence="1">(Mediterranean fruit fly) hypothetical protein</fullName>
    </submittedName>
</protein>
<accession>A0A811U5Z9</accession>
<reference evidence="1" key="1">
    <citation type="submission" date="2020-11" db="EMBL/GenBank/DDBJ databases">
        <authorList>
            <person name="Whitehead M."/>
        </authorList>
    </citation>
    <scope>NUCLEOTIDE SEQUENCE</scope>
    <source>
        <strain evidence="1">EGII</strain>
    </source>
</reference>
<comment type="caution">
    <text evidence="1">The sequence shown here is derived from an EMBL/GenBank/DDBJ whole genome shotgun (WGS) entry which is preliminary data.</text>
</comment>
<organism evidence="1 2">
    <name type="scientific">Ceratitis capitata</name>
    <name type="common">Mediterranean fruit fly</name>
    <name type="synonym">Tephritis capitata</name>
    <dbReference type="NCBI Taxonomy" id="7213"/>
    <lineage>
        <taxon>Eukaryota</taxon>
        <taxon>Metazoa</taxon>
        <taxon>Ecdysozoa</taxon>
        <taxon>Arthropoda</taxon>
        <taxon>Hexapoda</taxon>
        <taxon>Insecta</taxon>
        <taxon>Pterygota</taxon>
        <taxon>Neoptera</taxon>
        <taxon>Endopterygota</taxon>
        <taxon>Diptera</taxon>
        <taxon>Brachycera</taxon>
        <taxon>Muscomorpha</taxon>
        <taxon>Tephritoidea</taxon>
        <taxon>Tephritidae</taxon>
        <taxon>Ceratitis</taxon>
        <taxon>Ceratitis</taxon>
    </lineage>
</organism>
<name>A0A811U5Z9_CERCA</name>
<dbReference type="OrthoDB" id="6374728at2759"/>
<evidence type="ECO:0000313" key="1">
    <source>
        <dbReference type="EMBL" id="CAD6994181.1"/>
    </source>
</evidence>
<gene>
    <name evidence="1" type="ORF">CCAP1982_LOCUS2946</name>
</gene>